<accession>A0A2U1NG74</accession>
<sequence>MDDVNGVPPPYTTGIPPYTATGIPYTATGVPPYVAGIPPYATGVPPYVIGRPRDDFRYQATEFFKGVAELSVEFGKGCRDVVKQSILRDDSFIVRNFGGVCKSVCVRFKFLNRYLPEDRDPMHSWSVIAVVFAVVLAGSRVGKLFYEAKV</sequence>
<keyword evidence="2" id="KW-1185">Reference proteome</keyword>
<dbReference type="OrthoDB" id="1743263at2759"/>
<gene>
    <name evidence="1" type="ORF">CTI12_AA269860</name>
</gene>
<dbReference type="STRING" id="35608.A0A2U1NG74"/>
<comment type="caution">
    <text evidence="1">The sequence shown here is derived from an EMBL/GenBank/DDBJ whole genome shotgun (WGS) entry which is preliminary data.</text>
</comment>
<evidence type="ECO:0000313" key="1">
    <source>
        <dbReference type="EMBL" id="PWA72503.1"/>
    </source>
</evidence>
<evidence type="ECO:0000313" key="2">
    <source>
        <dbReference type="Proteomes" id="UP000245207"/>
    </source>
</evidence>
<reference evidence="1 2" key="1">
    <citation type="journal article" date="2018" name="Mol. Plant">
        <title>The genome of Artemisia annua provides insight into the evolution of Asteraceae family and artemisinin biosynthesis.</title>
        <authorList>
            <person name="Shen Q."/>
            <person name="Zhang L."/>
            <person name="Liao Z."/>
            <person name="Wang S."/>
            <person name="Yan T."/>
            <person name="Shi P."/>
            <person name="Liu M."/>
            <person name="Fu X."/>
            <person name="Pan Q."/>
            <person name="Wang Y."/>
            <person name="Lv Z."/>
            <person name="Lu X."/>
            <person name="Zhang F."/>
            <person name="Jiang W."/>
            <person name="Ma Y."/>
            <person name="Chen M."/>
            <person name="Hao X."/>
            <person name="Li L."/>
            <person name="Tang Y."/>
            <person name="Lv G."/>
            <person name="Zhou Y."/>
            <person name="Sun X."/>
            <person name="Brodelius P.E."/>
            <person name="Rose J.K.C."/>
            <person name="Tang K."/>
        </authorList>
    </citation>
    <scope>NUCLEOTIDE SEQUENCE [LARGE SCALE GENOMIC DNA]</scope>
    <source>
        <strain evidence="2">cv. Huhao1</strain>
        <tissue evidence="1">Leaf</tissue>
    </source>
</reference>
<name>A0A2U1NG74_ARTAN</name>
<dbReference type="Proteomes" id="UP000245207">
    <property type="component" value="Unassembled WGS sequence"/>
</dbReference>
<protein>
    <submittedName>
        <fullName evidence="1">Alpha/Beta hydrolase fold protein</fullName>
    </submittedName>
</protein>
<dbReference type="GO" id="GO:0016787">
    <property type="term" value="F:hydrolase activity"/>
    <property type="evidence" value="ECO:0007669"/>
    <property type="project" value="UniProtKB-KW"/>
</dbReference>
<dbReference type="AlphaFoldDB" id="A0A2U1NG74"/>
<keyword evidence="1" id="KW-0378">Hydrolase</keyword>
<proteinExistence type="predicted"/>
<organism evidence="1 2">
    <name type="scientific">Artemisia annua</name>
    <name type="common">Sweet wormwood</name>
    <dbReference type="NCBI Taxonomy" id="35608"/>
    <lineage>
        <taxon>Eukaryota</taxon>
        <taxon>Viridiplantae</taxon>
        <taxon>Streptophyta</taxon>
        <taxon>Embryophyta</taxon>
        <taxon>Tracheophyta</taxon>
        <taxon>Spermatophyta</taxon>
        <taxon>Magnoliopsida</taxon>
        <taxon>eudicotyledons</taxon>
        <taxon>Gunneridae</taxon>
        <taxon>Pentapetalae</taxon>
        <taxon>asterids</taxon>
        <taxon>campanulids</taxon>
        <taxon>Asterales</taxon>
        <taxon>Asteraceae</taxon>
        <taxon>Asteroideae</taxon>
        <taxon>Anthemideae</taxon>
        <taxon>Artemisiinae</taxon>
        <taxon>Artemisia</taxon>
    </lineage>
</organism>
<dbReference type="EMBL" id="PKPP01002892">
    <property type="protein sequence ID" value="PWA72503.1"/>
    <property type="molecule type" value="Genomic_DNA"/>
</dbReference>